<protein>
    <recommendedName>
        <fullName evidence="4">Lipoprotein</fullName>
    </recommendedName>
</protein>
<evidence type="ECO:0008006" key="4">
    <source>
        <dbReference type="Google" id="ProtNLM"/>
    </source>
</evidence>
<proteinExistence type="predicted"/>
<keyword evidence="3" id="KW-1185">Reference proteome</keyword>
<evidence type="ECO:0000313" key="3">
    <source>
        <dbReference type="Proteomes" id="UP000288168"/>
    </source>
</evidence>
<keyword evidence="1" id="KW-1133">Transmembrane helix</keyword>
<name>A0A428PEF6_9HYPO</name>
<organism evidence="2 3">
    <name type="scientific">Fusarium duplospermum</name>
    <dbReference type="NCBI Taxonomy" id="1325734"/>
    <lineage>
        <taxon>Eukaryota</taxon>
        <taxon>Fungi</taxon>
        <taxon>Dikarya</taxon>
        <taxon>Ascomycota</taxon>
        <taxon>Pezizomycotina</taxon>
        <taxon>Sordariomycetes</taxon>
        <taxon>Hypocreomycetidae</taxon>
        <taxon>Hypocreales</taxon>
        <taxon>Nectriaceae</taxon>
        <taxon>Fusarium</taxon>
        <taxon>Fusarium solani species complex</taxon>
    </lineage>
</organism>
<keyword evidence="1" id="KW-0812">Transmembrane</keyword>
<evidence type="ECO:0000313" key="2">
    <source>
        <dbReference type="EMBL" id="RSL51303.1"/>
    </source>
</evidence>
<dbReference type="EMBL" id="NKCI01000151">
    <property type="protein sequence ID" value="RSL51303.1"/>
    <property type="molecule type" value="Genomic_DNA"/>
</dbReference>
<dbReference type="AlphaFoldDB" id="A0A428PEF6"/>
<accession>A0A428PEF6</accession>
<feature type="transmembrane region" description="Helical" evidence="1">
    <location>
        <begin position="73"/>
        <end position="91"/>
    </location>
</feature>
<evidence type="ECO:0000256" key="1">
    <source>
        <dbReference type="SAM" id="Phobius"/>
    </source>
</evidence>
<reference evidence="2 3" key="1">
    <citation type="submission" date="2017-06" db="EMBL/GenBank/DDBJ databases">
        <title>Comparative genomic analysis of Ambrosia Fusariam Clade fungi.</title>
        <authorList>
            <person name="Stajich J.E."/>
            <person name="Carrillo J."/>
            <person name="Kijimoto T."/>
            <person name="Eskalen A."/>
            <person name="O'Donnell K."/>
            <person name="Kasson M."/>
        </authorList>
    </citation>
    <scope>NUCLEOTIDE SEQUENCE [LARGE SCALE GENOMIC DNA]</scope>
    <source>
        <strain evidence="2 3">NRRL62584</strain>
    </source>
</reference>
<sequence>MEKATSLRINRILGSIAIFFIIIGCNDVKSHQPQQQKKHSYQDMTPQRIRWKGASSVQDDTFHYPRKDKKSALLLWLAIDTFIFILCPVISHRR</sequence>
<keyword evidence="1" id="KW-0472">Membrane</keyword>
<gene>
    <name evidence="2" type="ORF">CEP54_011504</name>
</gene>
<dbReference type="Proteomes" id="UP000288168">
    <property type="component" value="Unassembled WGS sequence"/>
</dbReference>
<dbReference type="PROSITE" id="PS51257">
    <property type="entry name" value="PROKAR_LIPOPROTEIN"/>
    <property type="match status" value="1"/>
</dbReference>
<comment type="caution">
    <text evidence="2">The sequence shown here is derived from an EMBL/GenBank/DDBJ whole genome shotgun (WGS) entry which is preliminary data.</text>
</comment>
<feature type="transmembrane region" description="Helical" evidence="1">
    <location>
        <begin position="12"/>
        <end position="28"/>
    </location>
</feature>